<proteinExistence type="predicted"/>
<sequence>MWETAASGVSGRARPIETEDRTPGVVPEFDITDRMRKALRHSGLTVIDMAGYLGVTRVTVARWLNHGRTPSTQTLRLWSMRTGVDYDWLATGVAPVIDGEEDV</sequence>
<accession>A0AAE2W997</accession>
<dbReference type="Pfam" id="PF01381">
    <property type="entry name" value="HTH_3"/>
    <property type="match status" value="1"/>
</dbReference>
<name>A0AAE2W997_RHOHA</name>
<dbReference type="SUPFAM" id="SSF47413">
    <property type="entry name" value="lambda repressor-like DNA-binding domains"/>
    <property type="match status" value="1"/>
</dbReference>
<dbReference type="InterPro" id="IPR001387">
    <property type="entry name" value="Cro/C1-type_HTH"/>
</dbReference>
<dbReference type="CDD" id="cd00093">
    <property type="entry name" value="HTH_XRE"/>
    <property type="match status" value="1"/>
</dbReference>
<dbReference type="InterPro" id="IPR010982">
    <property type="entry name" value="Lambda_DNA-bd_dom_sf"/>
</dbReference>
<evidence type="ECO:0000313" key="3">
    <source>
        <dbReference type="EMBL" id="MBM4716166.1"/>
    </source>
</evidence>
<dbReference type="SMART" id="SM00530">
    <property type="entry name" value="HTH_XRE"/>
    <property type="match status" value="1"/>
</dbReference>
<dbReference type="PROSITE" id="PS50943">
    <property type="entry name" value="HTH_CROC1"/>
    <property type="match status" value="1"/>
</dbReference>
<dbReference type="Gene3D" id="1.10.260.40">
    <property type="entry name" value="lambda repressor-like DNA-binding domains"/>
    <property type="match status" value="1"/>
</dbReference>
<reference evidence="3" key="1">
    <citation type="submission" date="2019-11" db="EMBL/GenBank/DDBJ databases">
        <title>Spread of Macrolides and rifampicin resistant Rhodococcus equi in clinical isolates in the USA.</title>
        <authorList>
            <person name="Alvarez-Narvaez S."/>
            <person name="Huber L."/>
            <person name="Cohen N.D."/>
            <person name="Slovis N."/>
            <person name="Greiter M."/>
            <person name="Giguere S."/>
            <person name="Hart K."/>
        </authorList>
    </citation>
    <scope>NUCLEOTIDE SEQUENCE</scope>
    <source>
        <strain evidence="3">Lh_5</strain>
    </source>
</reference>
<evidence type="ECO:0000259" key="2">
    <source>
        <dbReference type="PROSITE" id="PS50943"/>
    </source>
</evidence>
<dbReference type="Proteomes" id="UP000706122">
    <property type="component" value="Unassembled WGS sequence"/>
</dbReference>
<organism evidence="3 4">
    <name type="scientific">Rhodococcus hoagii</name>
    <name type="common">Corynebacterium equii</name>
    <dbReference type="NCBI Taxonomy" id="43767"/>
    <lineage>
        <taxon>Bacteria</taxon>
        <taxon>Bacillati</taxon>
        <taxon>Actinomycetota</taxon>
        <taxon>Actinomycetes</taxon>
        <taxon>Mycobacteriales</taxon>
        <taxon>Nocardiaceae</taxon>
        <taxon>Prescottella</taxon>
    </lineage>
</organism>
<feature type="region of interest" description="Disordered" evidence="1">
    <location>
        <begin position="1"/>
        <end position="24"/>
    </location>
</feature>
<evidence type="ECO:0000313" key="4">
    <source>
        <dbReference type="Proteomes" id="UP000706122"/>
    </source>
</evidence>
<feature type="domain" description="HTH cro/C1-type" evidence="2">
    <location>
        <begin position="35"/>
        <end position="89"/>
    </location>
</feature>
<gene>
    <name evidence="3" type="ORF">GS551_18570</name>
</gene>
<protein>
    <submittedName>
        <fullName evidence="3">Helix-turn-helix domain-containing protein</fullName>
    </submittedName>
</protein>
<comment type="caution">
    <text evidence="3">The sequence shown here is derived from an EMBL/GenBank/DDBJ whole genome shotgun (WGS) entry which is preliminary data.</text>
</comment>
<dbReference type="AlphaFoldDB" id="A0AAE2W997"/>
<evidence type="ECO:0000256" key="1">
    <source>
        <dbReference type="SAM" id="MobiDB-lite"/>
    </source>
</evidence>
<dbReference type="GO" id="GO:0003677">
    <property type="term" value="F:DNA binding"/>
    <property type="evidence" value="ECO:0007669"/>
    <property type="project" value="InterPro"/>
</dbReference>
<dbReference type="EMBL" id="WUYC01000004">
    <property type="protein sequence ID" value="MBM4716166.1"/>
    <property type="molecule type" value="Genomic_DNA"/>
</dbReference>